<evidence type="ECO:0000256" key="2">
    <source>
        <dbReference type="ARBA" id="ARBA00022840"/>
    </source>
</evidence>
<keyword evidence="3" id="KW-0175">Coiled coil</keyword>
<gene>
    <name evidence="5" type="primary">abc-f</name>
    <name evidence="5" type="ORF">QNH24_07555</name>
</gene>
<dbReference type="PROSITE" id="PS50893">
    <property type="entry name" value="ABC_TRANSPORTER_2"/>
    <property type="match status" value="2"/>
</dbReference>
<dbReference type="SMART" id="SM00382">
    <property type="entry name" value="AAA"/>
    <property type="match status" value="2"/>
</dbReference>
<dbReference type="GO" id="GO:0005524">
    <property type="term" value="F:ATP binding"/>
    <property type="evidence" value="ECO:0007669"/>
    <property type="project" value="UniProtKB-KW"/>
</dbReference>
<sequence length="599" mass="68255">MQIKAEQIQKIIGGNVLFEELQLEVNTGEHVAIVGVNGSGKTTLLQLLSGLDTQDKGRIIKSKEATIGYLHQIPQYPMLSVKQVLEEAFTEIYALKAKMTKLEQEMQEAVSDKVLEQYGHVQELFMLQGGYEIDAQLAMIANGLGITPLLEQPFTSLSGGEKTKVMLGQILLSNPSILLLDEPTNHLDMQAIEWLENYVRNFAGIVIVVSHDRHFMNQMAQKIIEIEDGEAFTYIGNYDAFVKQKEAKVEQQFAEFEEQQKKIKKMQETIKRLKQWANEANPPNASMHRRAKSMEKALARIDRVKKPSTKKKMNLALTMAERSGKEVVQMKAISHAFDKPLLKECDLSVYFGERLAIVGGNGSGKSTLLKMILGEVIPNEGICRVGSSVKIGYLSQQFEHEHPSIRLIDAFRESVSVSEAEARHLLAQFLFYGYDVFKKVKDLSGGEKMRLRLAQLMHEDINLLILDEPTNHLDIEAREVLEDTLESFEGTIIGVSHDRYFLQKIFTKVAWIRHETIQVFEGDYEWARKKHAELVEVPVIKEITEKTMSAKKELPIEQQIEKLELKLKEPTLAKEQRQKLEQQLEVLFERWIEEGAEHA</sequence>
<reference evidence="5" key="1">
    <citation type="submission" date="2023-05" db="EMBL/GenBank/DDBJ databases">
        <title>Comparative genomics of Bacillaceae isolates and their secondary metabolite potential.</title>
        <authorList>
            <person name="Song L."/>
            <person name="Nielsen L.J."/>
            <person name="Mohite O."/>
            <person name="Xu X."/>
            <person name="Weber T."/>
            <person name="Kovacs A.T."/>
        </authorList>
    </citation>
    <scope>NUCLEOTIDE SEQUENCE</scope>
    <source>
        <strain evidence="5">LY1</strain>
    </source>
</reference>
<dbReference type="RefSeq" id="WP_283871465.1">
    <property type="nucleotide sequence ID" value="NZ_CP126101.1"/>
</dbReference>
<accession>A0AAX3WYT1</accession>
<feature type="coiled-coil region" evidence="3">
    <location>
        <begin position="85"/>
        <end position="112"/>
    </location>
</feature>
<keyword evidence="2" id="KW-0067">ATP-binding</keyword>
<dbReference type="InterPro" id="IPR032781">
    <property type="entry name" value="ABC_tran_Xtn"/>
</dbReference>
<evidence type="ECO:0000313" key="5">
    <source>
        <dbReference type="EMBL" id="WHY53090.1"/>
    </source>
</evidence>
<proteinExistence type="predicted"/>
<dbReference type="InterPro" id="IPR003439">
    <property type="entry name" value="ABC_transporter-like_ATP-bd"/>
</dbReference>
<feature type="coiled-coil region" evidence="3">
    <location>
        <begin position="242"/>
        <end position="276"/>
    </location>
</feature>
<dbReference type="InterPro" id="IPR017871">
    <property type="entry name" value="ABC_transporter-like_CS"/>
</dbReference>
<evidence type="ECO:0000256" key="3">
    <source>
        <dbReference type="SAM" id="Coils"/>
    </source>
</evidence>
<feature type="domain" description="ABC transporter" evidence="4">
    <location>
        <begin position="3"/>
        <end position="253"/>
    </location>
</feature>
<evidence type="ECO:0000313" key="6">
    <source>
        <dbReference type="Proteomes" id="UP001178322"/>
    </source>
</evidence>
<dbReference type="PANTHER" id="PTHR42855:SF2">
    <property type="entry name" value="DRUG RESISTANCE ABC TRANSPORTER,ATP-BINDING PROTEIN"/>
    <property type="match status" value="1"/>
</dbReference>
<dbReference type="NCBIfam" id="NF000355">
    <property type="entry name" value="ribo_prot_ABC_F"/>
    <property type="match status" value="1"/>
</dbReference>
<dbReference type="PANTHER" id="PTHR42855">
    <property type="entry name" value="ABC TRANSPORTER ATP-BINDING SUBUNIT"/>
    <property type="match status" value="1"/>
</dbReference>
<dbReference type="CDD" id="cd03221">
    <property type="entry name" value="ABCF_EF-3"/>
    <property type="match status" value="2"/>
</dbReference>
<dbReference type="FunFam" id="3.40.50.300:FF:001807">
    <property type="entry name" value="ABC transporter ATP-binding protein"/>
    <property type="match status" value="1"/>
</dbReference>
<evidence type="ECO:0000259" key="4">
    <source>
        <dbReference type="PROSITE" id="PS50893"/>
    </source>
</evidence>
<dbReference type="AlphaFoldDB" id="A0AAX3WYT1"/>
<dbReference type="SUPFAM" id="SSF52540">
    <property type="entry name" value="P-loop containing nucleoside triphosphate hydrolases"/>
    <property type="match status" value="2"/>
</dbReference>
<dbReference type="InterPro" id="IPR027417">
    <property type="entry name" value="P-loop_NTPase"/>
</dbReference>
<feature type="domain" description="ABC transporter" evidence="4">
    <location>
        <begin position="322"/>
        <end position="539"/>
    </location>
</feature>
<dbReference type="InterPro" id="IPR051309">
    <property type="entry name" value="ABCF_ATPase"/>
</dbReference>
<organism evidence="5 6">
    <name type="scientific">Lysinibacillus pakistanensis</name>
    <dbReference type="NCBI Taxonomy" id="759811"/>
    <lineage>
        <taxon>Bacteria</taxon>
        <taxon>Bacillati</taxon>
        <taxon>Bacillota</taxon>
        <taxon>Bacilli</taxon>
        <taxon>Bacillales</taxon>
        <taxon>Bacillaceae</taxon>
        <taxon>Lysinibacillus</taxon>
    </lineage>
</organism>
<keyword evidence="1" id="KW-0547">Nucleotide-binding</keyword>
<protein>
    <submittedName>
        <fullName evidence="5">ABC-F type ribosomal protection protein</fullName>
    </submittedName>
</protein>
<dbReference type="Pfam" id="PF00005">
    <property type="entry name" value="ABC_tran"/>
    <property type="match status" value="2"/>
</dbReference>
<dbReference type="EMBL" id="CP126101">
    <property type="protein sequence ID" value="WHY53090.1"/>
    <property type="molecule type" value="Genomic_DNA"/>
</dbReference>
<dbReference type="GO" id="GO:0016887">
    <property type="term" value="F:ATP hydrolysis activity"/>
    <property type="evidence" value="ECO:0007669"/>
    <property type="project" value="InterPro"/>
</dbReference>
<evidence type="ECO:0000256" key="1">
    <source>
        <dbReference type="ARBA" id="ARBA00022741"/>
    </source>
</evidence>
<name>A0AAX3WYT1_9BACI</name>
<dbReference type="InterPro" id="IPR003593">
    <property type="entry name" value="AAA+_ATPase"/>
</dbReference>
<dbReference type="Pfam" id="PF12848">
    <property type="entry name" value="ABC_tran_Xtn"/>
    <property type="match status" value="1"/>
</dbReference>
<dbReference type="PROSITE" id="PS00211">
    <property type="entry name" value="ABC_TRANSPORTER_1"/>
    <property type="match status" value="2"/>
</dbReference>
<dbReference type="Gene3D" id="3.40.50.300">
    <property type="entry name" value="P-loop containing nucleotide triphosphate hydrolases"/>
    <property type="match status" value="2"/>
</dbReference>
<dbReference type="Proteomes" id="UP001178322">
    <property type="component" value="Chromosome"/>
</dbReference>
<dbReference type="FunFam" id="3.40.50.300:FF:000011">
    <property type="entry name" value="Putative ABC transporter ATP-binding component"/>
    <property type="match status" value="1"/>
</dbReference>